<dbReference type="GO" id="GO:0000287">
    <property type="term" value="F:magnesium ion binding"/>
    <property type="evidence" value="ECO:0007669"/>
    <property type="project" value="UniProtKB-UniRule"/>
</dbReference>
<dbReference type="SUPFAM" id="SSF53850">
    <property type="entry name" value="Periplasmic binding protein-like II"/>
    <property type="match status" value="1"/>
</dbReference>
<dbReference type="AlphaFoldDB" id="A0A840WCW6"/>
<dbReference type="EMBL" id="JACHDO010000001">
    <property type="protein sequence ID" value="MBB5494860.1"/>
    <property type="molecule type" value="Genomic_DNA"/>
</dbReference>
<evidence type="ECO:0000256" key="7">
    <source>
        <dbReference type="ARBA" id="ARBA00022676"/>
    </source>
</evidence>
<keyword evidence="8 11" id="KW-0808">Transferase</keyword>
<accession>A0A840WCW6</accession>
<evidence type="ECO:0000256" key="10">
    <source>
        <dbReference type="ARBA" id="ARBA00024861"/>
    </source>
</evidence>
<dbReference type="GO" id="GO:0003879">
    <property type="term" value="F:ATP phosphoribosyltransferase activity"/>
    <property type="evidence" value="ECO:0007669"/>
    <property type="project" value="UniProtKB-UniRule"/>
</dbReference>
<feature type="domain" description="Histidine biosynthesis HisG C-terminal" evidence="13">
    <location>
        <begin position="210"/>
        <end position="281"/>
    </location>
</feature>
<dbReference type="Proteomes" id="UP000579647">
    <property type="component" value="Unassembled WGS sequence"/>
</dbReference>
<dbReference type="SUPFAM" id="SSF54913">
    <property type="entry name" value="GlnB-like"/>
    <property type="match status" value="1"/>
</dbReference>
<dbReference type="GO" id="GO:0000105">
    <property type="term" value="P:L-histidine biosynthetic process"/>
    <property type="evidence" value="ECO:0007669"/>
    <property type="project" value="UniProtKB-UniRule"/>
</dbReference>
<dbReference type="NCBIfam" id="TIGR03455">
    <property type="entry name" value="HisG_C-term"/>
    <property type="match status" value="1"/>
</dbReference>
<evidence type="ECO:0000256" key="2">
    <source>
        <dbReference type="ARBA" id="ARBA00004667"/>
    </source>
</evidence>
<dbReference type="InterPro" id="IPR001348">
    <property type="entry name" value="ATP_PRibTrfase_HisG"/>
</dbReference>
<evidence type="ECO:0000313" key="14">
    <source>
        <dbReference type="EMBL" id="MBB5494860.1"/>
    </source>
</evidence>
<dbReference type="GO" id="GO:0005737">
    <property type="term" value="C:cytoplasm"/>
    <property type="evidence" value="ECO:0007669"/>
    <property type="project" value="UniProtKB-SubCell"/>
</dbReference>
<name>A0A840WCW6_9ACTN</name>
<comment type="pathway">
    <text evidence="2 11">Amino-acid biosynthesis; L-histidine biosynthesis; L-histidine from 5-phospho-alpha-D-ribose 1-diphosphate: step 1/9.</text>
</comment>
<dbReference type="InterPro" id="IPR015867">
    <property type="entry name" value="N-reg_PII/ATP_PRibTrfase_C"/>
</dbReference>
<comment type="catalytic activity">
    <reaction evidence="1 11">
        <text>1-(5-phospho-beta-D-ribosyl)-ATP + diphosphate = 5-phospho-alpha-D-ribose 1-diphosphate + ATP</text>
        <dbReference type="Rhea" id="RHEA:18473"/>
        <dbReference type="ChEBI" id="CHEBI:30616"/>
        <dbReference type="ChEBI" id="CHEBI:33019"/>
        <dbReference type="ChEBI" id="CHEBI:58017"/>
        <dbReference type="ChEBI" id="CHEBI:73183"/>
        <dbReference type="EC" id="2.4.2.17"/>
    </reaction>
</comment>
<evidence type="ECO:0000256" key="3">
    <source>
        <dbReference type="ARBA" id="ARBA00007955"/>
    </source>
</evidence>
<protein>
    <recommendedName>
        <fullName evidence="5 11">ATP phosphoribosyltransferase</fullName>
        <shortName evidence="11">ATP-PRT</shortName>
        <shortName evidence="11">ATP-PRTase</shortName>
        <ecNumber evidence="4 11">2.4.2.17</ecNumber>
    </recommendedName>
</protein>
<proteinExistence type="inferred from homology"/>
<comment type="cofactor">
    <cofactor evidence="11">
        <name>Mg(2+)</name>
        <dbReference type="ChEBI" id="CHEBI:18420"/>
    </cofactor>
</comment>
<comment type="function">
    <text evidence="10 11">Catalyzes the condensation of ATP and 5-phosphoribose 1-diphosphate to form N'-(5'-phosphoribosyl)-ATP (PR-ATP). Has a crucial role in the pathway because the rate of histidine biosynthesis seems to be controlled primarily by regulation of HisG enzymatic activity.</text>
</comment>
<keyword evidence="11" id="KW-0547">Nucleotide-binding</keyword>
<keyword evidence="15" id="KW-1185">Reference proteome</keyword>
<dbReference type="InterPro" id="IPR013115">
    <property type="entry name" value="HisG_C"/>
</dbReference>
<dbReference type="PANTHER" id="PTHR21403">
    <property type="entry name" value="ATP PHOSPHORIBOSYLTRANSFERASE ATP-PRTASE"/>
    <property type="match status" value="1"/>
</dbReference>
<evidence type="ECO:0000259" key="13">
    <source>
        <dbReference type="Pfam" id="PF08029"/>
    </source>
</evidence>
<dbReference type="RefSeq" id="WP_221318975.1">
    <property type="nucleotide sequence ID" value="NZ_BAAAKM010000104.1"/>
</dbReference>
<dbReference type="Pfam" id="PF01634">
    <property type="entry name" value="HisG"/>
    <property type="match status" value="1"/>
</dbReference>
<evidence type="ECO:0000259" key="12">
    <source>
        <dbReference type="Pfam" id="PF01634"/>
    </source>
</evidence>
<evidence type="ECO:0000256" key="1">
    <source>
        <dbReference type="ARBA" id="ARBA00000915"/>
    </source>
</evidence>
<dbReference type="InterPro" id="IPR018198">
    <property type="entry name" value="ATP_PRibTrfase_CS"/>
</dbReference>
<keyword evidence="11" id="KW-0963">Cytoplasm</keyword>
<keyword evidence="11" id="KW-0479">Metal-binding</keyword>
<keyword evidence="11" id="KW-0460">Magnesium</keyword>
<evidence type="ECO:0000313" key="15">
    <source>
        <dbReference type="Proteomes" id="UP000579647"/>
    </source>
</evidence>
<keyword evidence="11" id="KW-0067">ATP-binding</keyword>
<evidence type="ECO:0000256" key="6">
    <source>
        <dbReference type="ARBA" id="ARBA00022605"/>
    </source>
</evidence>
<dbReference type="InterPro" id="IPR020621">
    <property type="entry name" value="ATP-PRT_HisG_long"/>
</dbReference>
<comment type="subcellular location">
    <subcellularLocation>
        <location evidence="11">Cytoplasm</location>
    </subcellularLocation>
</comment>
<reference evidence="14 15" key="1">
    <citation type="submission" date="2020-08" db="EMBL/GenBank/DDBJ databases">
        <title>Sequencing the genomes of 1000 actinobacteria strains.</title>
        <authorList>
            <person name="Klenk H.-P."/>
        </authorList>
    </citation>
    <scope>NUCLEOTIDE SEQUENCE [LARGE SCALE GENOMIC DNA]</scope>
    <source>
        <strain evidence="14 15">DSM 44598</strain>
    </source>
</reference>
<dbReference type="Gene3D" id="3.30.70.120">
    <property type="match status" value="1"/>
</dbReference>
<comment type="caution">
    <text evidence="14">The sequence shown here is derived from an EMBL/GenBank/DDBJ whole genome shotgun (WGS) entry which is preliminary data.</text>
</comment>
<dbReference type="NCBIfam" id="TIGR00070">
    <property type="entry name" value="hisG"/>
    <property type="match status" value="1"/>
</dbReference>
<comment type="similarity">
    <text evidence="3 11">Belongs to the ATP phosphoribosyltransferase family. Long subfamily.</text>
</comment>
<comment type="activity regulation">
    <text evidence="11">Feedback inhibited by histidine.</text>
</comment>
<evidence type="ECO:0000256" key="9">
    <source>
        <dbReference type="ARBA" id="ARBA00023102"/>
    </source>
</evidence>
<dbReference type="Pfam" id="PF08029">
    <property type="entry name" value="HisG_C"/>
    <property type="match status" value="1"/>
</dbReference>
<keyword evidence="7 11" id="KW-0328">Glycosyltransferase</keyword>
<gene>
    <name evidence="11" type="primary">hisG</name>
    <name evidence="14" type="ORF">HNR07_005997</name>
</gene>
<dbReference type="PROSITE" id="PS01316">
    <property type="entry name" value="ATP_P_PHORIBOSYLTR"/>
    <property type="match status" value="1"/>
</dbReference>
<evidence type="ECO:0000256" key="5">
    <source>
        <dbReference type="ARBA" id="ARBA00020998"/>
    </source>
</evidence>
<dbReference type="EC" id="2.4.2.17" evidence="4 11"/>
<evidence type="ECO:0000256" key="4">
    <source>
        <dbReference type="ARBA" id="ARBA00011946"/>
    </source>
</evidence>
<dbReference type="UniPathway" id="UPA00031">
    <property type="reaction ID" value="UER00006"/>
</dbReference>
<keyword evidence="9 11" id="KW-0368">Histidine biosynthesis</keyword>
<evidence type="ECO:0000256" key="8">
    <source>
        <dbReference type="ARBA" id="ARBA00022679"/>
    </source>
</evidence>
<feature type="domain" description="ATP phosphoribosyltransferase catalytic" evidence="12">
    <location>
        <begin position="52"/>
        <end position="204"/>
    </location>
</feature>
<evidence type="ECO:0000256" key="11">
    <source>
        <dbReference type="HAMAP-Rule" id="MF_00079"/>
    </source>
</evidence>
<dbReference type="PANTHER" id="PTHR21403:SF8">
    <property type="entry name" value="ATP PHOSPHORIBOSYLTRANSFERASE"/>
    <property type="match status" value="1"/>
</dbReference>
<dbReference type="Gene3D" id="3.40.190.10">
    <property type="entry name" value="Periplasmic binding protein-like II"/>
    <property type="match status" value="2"/>
</dbReference>
<dbReference type="InterPro" id="IPR013820">
    <property type="entry name" value="ATP_PRibTrfase_cat"/>
</dbReference>
<dbReference type="HAMAP" id="MF_00079">
    <property type="entry name" value="HisG_Long"/>
    <property type="match status" value="1"/>
</dbReference>
<organism evidence="14 15">
    <name type="scientific">Nocardiopsis metallicus</name>
    <dbReference type="NCBI Taxonomy" id="179819"/>
    <lineage>
        <taxon>Bacteria</taxon>
        <taxon>Bacillati</taxon>
        <taxon>Actinomycetota</taxon>
        <taxon>Actinomycetes</taxon>
        <taxon>Streptosporangiales</taxon>
        <taxon>Nocardiopsidaceae</taxon>
        <taxon>Nocardiopsis</taxon>
    </lineage>
</organism>
<sequence>MSSLLRVAVPNKGSLNAKAVALLHAAGYQQRTDSKELVVTDHENGIEFFYLRPRDIATYVGSGQLDMGITGRDLLIDSTAPAEEILALGFARSTFHFAGHPETAQSVHDLDGKTIATSYPAVVAKHLADHGVEAGGIVRLDGAVETALRLGVAEVIADVVETGATLAHLGLRIIGEPIMRSEAIVIQGQSDPSTDASQRFLRRLSGVLVARDYVLLDYDIEVANLDRAVAVSSGKEGPTISPLHREGWSAVRVMVPAARAHTIMDQLEQAGARAILVTKIQACRG</sequence>
<keyword evidence="6 11" id="KW-0028">Amino-acid biosynthesis</keyword>
<dbReference type="InterPro" id="IPR011322">
    <property type="entry name" value="N-reg_PII-like_a/b"/>
</dbReference>
<dbReference type="GO" id="GO:0005524">
    <property type="term" value="F:ATP binding"/>
    <property type="evidence" value="ECO:0007669"/>
    <property type="project" value="UniProtKB-KW"/>
</dbReference>